<sequence>MLLVSGYCLAARPEDYTPSIVFALRHSVTQVNIFGGPKENVSSLFGGDRGARSGEGYSWYSFRDRPSDQPSGFKLPPGVVFGLTHSAHMNPSAVTVFGKNPYRDREAPAGFTREFGGDLEAPAGQGYYWYESTGKDFSDWSNLQKLLPRWTVVGLKHTQNQPWKKLTWDNKTYDPAMLSEAPPLGFSRQCGGDLGASGGHGFCWYEKMTGVDFVSERSCGSLGQGPCLEAGPVTCRWGHCRQDHTLTCKPGLDLYNKSTCVPRWIDVLDVWGEGRIVTSGLVTGFDEAYNINWFNKTISNGPARGENIPRLLPIEDYDRPRFLVFNDSVKYITVMGAPITAATAEEMYRVIDKSRGMVILYDPCPVARKNFEDHMGRMRRKNVDISELSPFNQIRIDGDVYVYDFSGHEDL</sequence>
<dbReference type="Proteomes" id="UP001151081">
    <property type="component" value="Unassembled WGS sequence"/>
</dbReference>
<gene>
    <name evidence="1" type="ORF">KEG57_25055</name>
</gene>
<dbReference type="EMBL" id="JAGTJJ010000016">
    <property type="protein sequence ID" value="MDC3983802.1"/>
    <property type="molecule type" value="Genomic_DNA"/>
</dbReference>
<keyword evidence="2" id="KW-1185">Reference proteome</keyword>
<evidence type="ECO:0000313" key="1">
    <source>
        <dbReference type="EMBL" id="MDC3983802.1"/>
    </source>
</evidence>
<reference evidence="1 2" key="1">
    <citation type="submission" date="2021-04" db="EMBL/GenBank/DDBJ databases">
        <title>Genome analysis of Polyangium sp.</title>
        <authorList>
            <person name="Li Y."/>
            <person name="Wang J."/>
        </authorList>
    </citation>
    <scope>NUCLEOTIDE SEQUENCE [LARGE SCALE GENOMIC DNA]</scope>
    <source>
        <strain evidence="1 2">SDU14</strain>
    </source>
</reference>
<protein>
    <submittedName>
        <fullName evidence="1">Uncharacterized protein</fullName>
    </submittedName>
</protein>
<evidence type="ECO:0000313" key="2">
    <source>
        <dbReference type="Proteomes" id="UP001151081"/>
    </source>
</evidence>
<dbReference type="AlphaFoldDB" id="A0A9X3X3W8"/>
<organism evidence="1 2">
    <name type="scientific">Polyangium jinanense</name>
    <dbReference type="NCBI Taxonomy" id="2829994"/>
    <lineage>
        <taxon>Bacteria</taxon>
        <taxon>Pseudomonadati</taxon>
        <taxon>Myxococcota</taxon>
        <taxon>Polyangia</taxon>
        <taxon>Polyangiales</taxon>
        <taxon>Polyangiaceae</taxon>
        <taxon>Polyangium</taxon>
    </lineage>
</organism>
<comment type="caution">
    <text evidence="1">The sequence shown here is derived from an EMBL/GenBank/DDBJ whole genome shotgun (WGS) entry which is preliminary data.</text>
</comment>
<name>A0A9X3X3W8_9BACT</name>
<dbReference type="RefSeq" id="WP_272425552.1">
    <property type="nucleotide sequence ID" value="NZ_JAGTJJ010000016.1"/>
</dbReference>
<accession>A0A9X3X3W8</accession>
<proteinExistence type="predicted"/>